<comment type="pathway">
    <text evidence="7">Amino-acid biosynthesis; L-methionine biosynthesis via de novo pathway.</text>
</comment>
<dbReference type="Proteomes" id="UP000183050">
    <property type="component" value="Plasmid unnamed8"/>
</dbReference>
<dbReference type="PANTHER" id="PTHR45754">
    <property type="entry name" value="METHYLENETETRAHYDROFOLATE REDUCTASE"/>
    <property type="match status" value="1"/>
</dbReference>
<organism evidence="10 11">
    <name type="scientific">Rhizobium leguminosarum</name>
    <dbReference type="NCBI Taxonomy" id="384"/>
    <lineage>
        <taxon>Bacteria</taxon>
        <taxon>Pseudomonadati</taxon>
        <taxon>Pseudomonadota</taxon>
        <taxon>Alphaproteobacteria</taxon>
        <taxon>Hyphomicrobiales</taxon>
        <taxon>Rhizobiaceae</taxon>
        <taxon>Rhizobium/Agrobacterium group</taxon>
        <taxon>Rhizobium</taxon>
    </lineage>
</organism>
<evidence type="ECO:0000256" key="8">
    <source>
        <dbReference type="ARBA" id="ARBA00048628"/>
    </source>
</evidence>
<dbReference type="UniPathway" id="UPA00193"/>
<evidence type="ECO:0000256" key="2">
    <source>
        <dbReference type="ARBA" id="ARBA00004777"/>
    </source>
</evidence>
<dbReference type="SUPFAM" id="SSF51730">
    <property type="entry name" value="FAD-linked oxidoreductase"/>
    <property type="match status" value="1"/>
</dbReference>
<dbReference type="GO" id="GO:0071949">
    <property type="term" value="F:FAD binding"/>
    <property type="evidence" value="ECO:0007669"/>
    <property type="project" value="TreeGrafter"/>
</dbReference>
<name>A0A1L3ZQ69_RHILE</name>
<dbReference type="RefSeq" id="WP_072642778.1">
    <property type="nucleotide sequence ID" value="NZ_CP018236.1"/>
</dbReference>
<dbReference type="GO" id="GO:0005829">
    <property type="term" value="C:cytosol"/>
    <property type="evidence" value="ECO:0007669"/>
    <property type="project" value="TreeGrafter"/>
</dbReference>
<dbReference type="GO" id="GO:0106312">
    <property type="term" value="F:methylenetetrahydrofolate reductase (NADH) activity"/>
    <property type="evidence" value="ECO:0007669"/>
    <property type="project" value="UniProtKB-EC"/>
</dbReference>
<dbReference type="PANTHER" id="PTHR45754:SF3">
    <property type="entry name" value="METHYLENETETRAHYDROFOLATE REDUCTASE (NADPH)"/>
    <property type="match status" value="1"/>
</dbReference>
<keyword evidence="4 9" id="KW-0285">Flavoprotein</keyword>
<comment type="catalytic activity">
    <reaction evidence="8">
        <text>(6S)-5-methyl-5,6,7,8-tetrahydrofolate + NAD(+) = (6R)-5,10-methylene-5,6,7,8-tetrahydrofolate + NADH + H(+)</text>
        <dbReference type="Rhea" id="RHEA:19821"/>
        <dbReference type="ChEBI" id="CHEBI:15378"/>
        <dbReference type="ChEBI" id="CHEBI:15636"/>
        <dbReference type="ChEBI" id="CHEBI:18608"/>
        <dbReference type="ChEBI" id="CHEBI:57540"/>
        <dbReference type="ChEBI" id="CHEBI:57945"/>
        <dbReference type="EC" id="1.5.1.54"/>
    </reaction>
    <physiologicalReaction direction="right-to-left" evidence="8">
        <dbReference type="Rhea" id="RHEA:19823"/>
    </physiologicalReaction>
</comment>
<evidence type="ECO:0000313" key="10">
    <source>
        <dbReference type="EMBL" id="API57788.1"/>
    </source>
</evidence>
<protein>
    <recommendedName>
        <fullName evidence="9">Methylenetetrahydrofolate reductase</fullName>
    </recommendedName>
</protein>
<evidence type="ECO:0000256" key="9">
    <source>
        <dbReference type="RuleBase" id="RU003862"/>
    </source>
</evidence>
<dbReference type="AlphaFoldDB" id="A0A1L3ZQ69"/>
<dbReference type="GO" id="GO:0009086">
    <property type="term" value="P:methionine biosynthetic process"/>
    <property type="evidence" value="ECO:0007669"/>
    <property type="project" value="TreeGrafter"/>
</dbReference>
<sequence>MDISGLKSEHRYRDVLERFSLEVTVKDASQLSDLSPDIPKGTLISVPYLSSDSGNVRISAAKTIRQLGFEPMPHIAARRFGTEAELSDALSDFVREAQVTRLLILAGDLDPPKGAFRDTAAILRSGVLQQHAIRHVAIAGHPEGHSSQSAGMLTEAISEKRRILEALDLEWSIFTQFTFSAVPVLDWIIGVRSRGITVPIHVGIPGPASIRTLMRFASVCGVSASTAVLKKYGLSITQLLSSAGPDVLVDDYAAAMIDGVYGDIRLHFYPFGGVRKSVEWIRGYRR</sequence>
<evidence type="ECO:0000256" key="5">
    <source>
        <dbReference type="ARBA" id="ARBA00022827"/>
    </source>
</evidence>
<keyword evidence="5 9" id="KW-0274">FAD</keyword>
<evidence type="ECO:0000256" key="3">
    <source>
        <dbReference type="ARBA" id="ARBA00006743"/>
    </source>
</evidence>
<evidence type="ECO:0000313" key="11">
    <source>
        <dbReference type="Proteomes" id="UP000183050"/>
    </source>
</evidence>
<evidence type="ECO:0000256" key="7">
    <source>
        <dbReference type="ARBA" id="ARBA00034478"/>
    </source>
</evidence>
<proteinExistence type="inferred from homology"/>
<comment type="pathway">
    <text evidence="2 9">One-carbon metabolism; tetrahydrofolate interconversion.</text>
</comment>
<dbReference type="EMBL" id="CP018236">
    <property type="protein sequence ID" value="API57788.1"/>
    <property type="molecule type" value="Genomic_DNA"/>
</dbReference>
<keyword evidence="6 9" id="KW-0560">Oxidoreductase</keyword>
<reference evidence="10 11" key="1">
    <citation type="submission" date="2016-11" db="EMBL/GenBank/DDBJ databases">
        <title>Rhizobium leguminosarum bv. viciae strain Vaf12 isolated from Vavilovia formosa root nodules from Russia, Dagestan.</title>
        <authorList>
            <person name="Kimeklis A."/>
        </authorList>
    </citation>
    <scope>NUCLEOTIDE SEQUENCE [LARGE SCALE GENOMIC DNA]</scope>
    <source>
        <strain evidence="10 11">Vaf-108</strain>
        <plasmid evidence="11">Plasmid unnamed8 sequence</plasmid>
    </source>
</reference>
<comment type="similarity">
    <text evidence="3 9">Belongs to the methylenetetrahydrofolate reductase family.</text>
</comment>
<comment type="cofactor">
    <cofactor evidence="1 9">
        <name>FAD</name>
        <dbReference type="ChEBI" id="CHEBI:57692"/>
    </cofactor>
</comment>
<geneLocation type="plasmid" evidence="11">
    <name>unnamed8 sequence</name>
</geneLocation>
<dbReference type="Pfam" id="PF02219">
    <property type="entry name" value="MTHFR"/>
    <property type="match status" value="1"/>
</dbReference>
<gene>
    <name evidence="10" type="ORF">BMW22_41200</name>
</gene>
<dbReference type="GO" id="GO:0035999">
    <property type="term" value="P:tetrahydrofolate interconversion"/>
    <property type="evidence" value="ECO:0007669"/>
    <property type="project" value="UniProtKB-UniPathway"/>
</dbReference>
<dbReference type="InterPro" id="IPR029041">
    <property type="entry name" value="FAD-linked_oxidoreductase-like"/>
</dbReference>
<evidence type="ECO:0000256" key="4">
    <source>
        <dbReference type="ARBA" id="ARBA00022630"/>
    </source>
</evidence>
<evidence type="ECO:0000256" key="1">
    <source>
        <dbReference type="ARBA" id="ARBA00001974"/>
    </source>
</evidence>
<keyword evidence="10" id="KW-0614">Plasmid</keyword>
<evidence type="ECO:0000256" key="6">
    <source>
        <dbReference type="ARBA" id="ARBA00023002"/>
    </source>
</evidence>
<accession>A0A1L3ZQ69</accession>
<dbReference type="Gene3D" id="3.20.20.220">
    <property type="match status" value="1"/>
</dbReference>
<dbReference type="InterPro" id="IPR003171">
    <property type="entry name" value="Mehydrof_redctse-like"/>
</dbReference>